<dbReference type="PANTHER" id="PTHR44858">
    <property type="entry name" value="TETRATRICOPEPTIDE REPEAT PROTEIN 6"/>
    <property type="match status" value="1"/>
</dbReference>
<dbReference type="InterPro" id="IPR050498">
    <property type="entry name" value="Ycf3"/>
</dbReference>
<dbReference type="AlphaFoldDB" id="A0AAU7X9K0"/>
<dbReference type="EMBL" id="CP158568">
    <property type="protein sequence ID" value="XBY44731.1"/>
    <property type="molecule type" value="Genomic_DNA"/>
</dbReference>
<name>A0AAU7X9K0_9HYPH</name>
<feature type="region of interest" description="Disordered" evidence="4">
    <location>
        <begin position="1"/>
        <end position="31"/>
    </location>
</feature>
<dbReference type="RefSeq" id="WP_407049822.1">
    <property type="nucleotide sequence ID" value="NZ_CP158568.1"/>
</dbReference>
<gene>
    <name evidence="5" type="ORF">ABS361_22520</name>
</gene>
<keyword evidence="1" id="KW-0677">Repeat</keyword>
<feature type="repeat" description="TPR" evidence="3">
    <location>
        <begin position="106"/>
        <end position="139"/>
    </location>
</feature>
<dbReference type="Gene3D" id="1.25.40.10">
    <property type="entry name" value="Tetratricopeptide repeat domain"/>
    <property type="match status" value="1"/>
</dbReference>
<keyword evidence="2 3" id="KW-0802">TPR repeat</keyword>
<dbReference type="SUPFAM" id="SSF48452">
    <property type="entry name" value="TPR-like"/>
    <property type="match status" value="1"/>
</dbReference>
<dbReference type="InterPro" id="IPR011990">
    <property type="entry name" value="TPR-like_helical_dom_sf"/>
</dbReference>
<dbReference type="InterPro" id="IPR019734">
    <property type="entry name" value="TPR_rpt"/>
</dbReference>
<protein>
    <submittedName>
        <fullName evidence="5">Tetratricopeptide repeat protein</fullName>
    </submittedName>
</protein>
<evidence type="ECO:0000256" key="1">
    <source>
        <dbReference type="ARBA" id="ARBA00022737"/>
    </source>
</evidence>
<evidence type="ECO:0000256" key="2">
    <source>
        <dbReference type="ARBA" id="ARBA00022803"/>
    </source>
</evidence>
<dbReference type="PROSITE" id="PS50005">
    <property type="entry name" value="TPR"/>
    <property type="match status" value="2"/>
</dbReference>
<evidence type="ECO:0000256" key="3">
    <source>
        <dbReference type="PROSITE-ProRule" id="PRU00339"/>
    </source>
</evidence>
<feature type="repeat" description="TPR" evidence="3">
    <location>
        <begin position="140"/>
        <end position="173"/>
    </location>
</feature>
<dbReference type="SMART" id="SM00028">
    <property type="entry name" value="TPR"/>
    <property type="match status" value="3"/>
</dbReference>
<accession>A0AAU7X9K0</accession>
<dbReference type="KEGG" id="mflg:ABS361_22520"/>
<organism evidence="5">
    <name type="scientific">Methyloraptor flagellatus</name>
    <dbReference type="NCBI Taxonomy" id="3162530"/>
    <lineage>
        <taxon>Bacteria</taxon>
        <taxon>Pseudomonadati</taxon>
        <taxon>Pseudomonadota</taxon>
        <taxon>Alphaproteobacteria</taxon>
        <taxon>Hyphomicrobiales</taxon>
        <taxon>Ancalomicrobiaceae</taxon>
        <taxon>Methyloraptor</taxon>
    </lineage>
</organism>
<reference evidence="5" key="1">
    <citation type="submission" date="2024-06" db="EMBL/GenBank/DDBJ databases">
        <title>Methylostella associata gen. nov., sp. nov., a novel Ancalomicrobiaceae-affiliated facultatively methylotrophic bacteria that feed on methanotrophs of the genus Methylococcus.</title>
        <authorList>
            <person name="Saltykova V."/>
            <person name="Danilova O.V."/>
            <person name="Oshkin I.Y."/>
            <person name="Belova S.E."/>
            <person name="Pimenov N.V."/>
            <person name="Dedysh S.N."/>
        </authorList>
    </citation>
    <scope>NUCLEOTIDE SEQUENCE</scope>
    <source>
        <strain evidence="5">S20</strain>
    </source>
</reference>
<dbReference type="Pfam" id="PF13432">
    <property type="entry name" value="TPR_16"/>
    <property type="match status" value="1"/>
</dbReference>
<proteinExistence type="predicted"/>
<feature type="compositionally biased region" description="Pro residues" evidence="4">
    <location>
        <begin position="1"/>
        <end position="14"/>
    </location>
</feature>
<evidence type="ECO:0000256" key="4">
    <source>
        <dbReference type="SAM" id="MobiDB-lite"/>
    </source>
</evidence>
<sequence length="192" mass="21254">MPEPRVLPEPPGPGAKPRLPGGHPPIPFGRGRETASLDELFARLKRAPSDDVASFNRQKIELKWLESGSDTVDLLMSRALMALQADNKSLALDLLDAILILKPDFAEAHNRRATVYFMNKDFGRSIAEVETVLRLEPRHFGALVGLAGMLKELDRKKEALAVYRRALDLDPRLPNAAKEAAELATEVEGREL</sequence>
<dbReference type="PANTHER" id="PTHR44858:SF1">
    <property type="entry name" value="UDP-N-ACETYLGLUCOSAMINE--PEPTIDE N-ACETYLGLUCOSAMINYLTRANSFERASE SPINDLY-RELATED"/>
    <property type="match status" value="1"/>
</dbReference>
<evidence type="ECO:0000313" key="5">
    <source>
        <dbReference type="EMBL" id="XBY44731.1"/>
    </source>
</evidence>